<feature type="region of interest" description="Disordered" evidence="1">
    <location>
        <begin position="47"/>
        <end position="101"/>
    </location>
</feature>
<dbReference type="RefSeq" id="WP_073579328.1">
    <property type="nucleotide sequence ID" value="NZ_AP024898.1"/>
</dbReference>
<dbReference type="AlphaFoldDB" id="A0A1M7YP62"/>
<evidence type="ECO:0000313" key="3">
    <source>
        <dbReference type="Proteomes" id="UP000184600"/>
    </source>
</evidence>
<sequence>MGVASDTYANIIRQQYDDWYSRFYPKQQELLQKTQSGELLNEQLDRADENSASSLAAAQQGESNKMARYGLSSVQDSGQKAKGALSAVSTKNSLRDYEKDRSMNVLSGAGYSLRQASSNTSASS</sequence>
<keyword evidence="3" id="KW-1185">Reference proteome</keyword>
<accession>A0A1M7YP62</accession>
<protein>
    <submittedName>
        <fullName evidence="2">Uncharacterized protein</fullName>
    </submittedName>
</protein>
<dbReference type="EMBL" id="FRFG01000003">
    <property type="protein sequence ID" value="SHO54417.1"/>
    <property type="molecule type" value="Genomic_DNA"/>
</dbReference>
<dbReference type="OrthoDB" id="6315040at2"/>
<organism evidence="2 3">
    <name type="scientific">Vibrio quintilis</name>
    <dbReference type="NCBI Taxonomy" id="1117707"/>
    <lineage>
        <taxon>Bacteria</taxon>
        <taxon>Pseudomonadati</taxon>
        <taxon>Pseudomonadota</taxon>
        <taxon>Gammaproteobacteria</taxon>
        <taxon>Vibrionales</taxon>
        <taxon>Vibrionaceae</taxon>
        <taxon>Vibrio</taxon>
    </lineage>
</organism>
<dbReference type="STRING" id="1117707.VQ7734_00131"/>
<reference evidence="3" key="1">
    <citation type="submission" date="2016-12" db="EMBL/GenBank/DDBJ databases">
        <authorList>
            <person name="Rodrigo-Torres L."/>
            <person name="Arahal R.D."/>
            <person name="Lucena T."/>
        </authorList>
    </citation>
    <scope>NUCLEOTIDE SEQUENCE [LARGE SCALE GENOMIC DNA]</scope>
</reference>
<feature type="compositionally biased region" description="Polar residues" evidence="1">
    <location>
        <begin position="50"/>
        <end position="63"/>
    </location>
</feature>
<name>A0A1M7YP62_9VIBR</name>
<proteinExistence type="predicted"/>
<evidence type="ECO:0000256" key="1">
    <source>
        <dbReference type="SAM" id="MobiDB-lite"/>
    </source>
</evidence>
<evidence type="ECO:0000313" key="2">
    <source>
        <dbReference type="EMBL" id="SHO54417.1"/>
    </source>
</evidence>
<dbReference type="Proteomes" id="UP000184600">
    <property type="component" value="Unassembled WGS sequence"/>
</dbReference>
<gene>
    <name evidence="2" type="ORF">VQ7734_00131</name>
</gene>